<dbReference type="EMBL" id="JAATVY010000010">
    <property type="protein sequence ID" value="NJC71247.1"/>
    <property type="molecule type" value="Genomic_DNA"/>
</dbReference>
<sequence length="307" mass="34167">MPKPIGPTIPRWQLGEQLARMRETAGISQAEIADRLGCSVSKVQKIEAGDVGIVRAELLLMLDVYGVTDAEVRDSLMELQRLGKQRGWWSTFGQVPAPFATFLGLESAATAIRVFEPLVVYGLLQTEDYARAIAETWDGGVLAEEQVDRQVKIKLERRQRVLDEHAPDLWVILDEAVLHREVGGKAVMAAQLKHLASMAKRMTLQVVPFERGGYPGLRGALTIFEFDERMHSPVAYVEGQGGNLYMEKAEDLRRCAVAYNHITATALSKQESVKLIMAVAHQYAEADGAHHEPRPVPRRVAQEHAVR</sequence>
<dbReference type="CDD" id="cd00093">
    <property type="entry name" value="HTH_XRE"/>
    <property type="match status" value="1"/>
</dbReference>
<accession>A0ABX0Y1A7</accession>
<feature type="compositionally biased region" description="Basic and acidic residues" evidence="1">
    <location>
        <begin position="287"/>
        <end position="307"/>
    </location>
</feature>
<proteinExistence type="predicted"/>
<protein>
    <submittedName>
        <fullName evidence="3">Helix-turn-helix domain-containing protein</fullName>
    </submittedName>
</protein>
<dbReference type="InterPro" id="IPR043917">
    <property type="entry name" value="DUF5753"/>
</dbReference>
<evidence type="ECO:0000313" key="4">
    <source>
        <dbReference type="Proteomes" id="UP000722989"/>
    </source>
</evidence>
<evidence type="ECO:0000259" key="2">
    <source>
        <dbReference type="PROSITE" id="PS50943"/>
    </source>
</evidence>
<dbReference type="Pfam" id="PF19054">
    <property type="entry name" value="DUF5753"/>
    <property type="match status" value="1"/>
</dbReference>
<dbReference type="PROSITE" id="PS50943">
    <property type="entry name" value="HTH_CROC1"/>
    <property type="match status" value="1"/>
</dbReference>
<dbReference type="Gene3D" id="1.10.260.40">
    <property type="entry name" value="lambda repressor-like DNA-binding domains"/>
    <property type="match status" value="1"/>
</dbReference>
<feature type="domain" description="HTH cro/C1-type" evidence="2">
    <location>
        <begin position="18"/>
        <end position="72"/>
    </location>
</feature>
<keyword evidence="4" id="KW-1185">Reference proteome</keyword>
<gene>
    <name evidence="3" type="ORF">HC031_16225</name>
</gene>
<dbReference type="RefSeq" id="WP_167926151.1">
    <property type="nucleotide sequence ID" value="NZ_JAATVY010000010.1"/>
</dbReference>
<dbReference type="Proteomes" id="UP000722989">
    <property type="component" value="Unassembled WGS sequence"/>
</dbReference>
<dbReference type="InterPro" id="IPR001387">
    <property type="entry name" value="Cro/C1-type_HTH"/>
</dbReference>
<reference evidence="3 4" key="1">
    <citation type="submission" date="2020-03" db="EMBL/GenBank/DDBJ databases">
        <title>WGS of the type strain of Planosporangium spp.</title>
        <authorList>
            <person name="Thawai C."/>
        </authorList>
    </citation>
    <scope>NUCLEOTIDE SEQUENCE [LARGE SCALE GENOMIC DNA]</scope>
    <source>
        <strain evidence="3 4">TBRC 5610</strain>
    </source>
</reference>
<comment type="caution">
    <text evidence="3">The sequence shown here is derived from an EMBL/GenBank/DDBJ whole genome shotgun (WGS) entry which is preliminary data.</text>
</comment>
<dbReference type="Pfam" id="PF13560">
    <property type="entry name" value="HTH_31"/>
    <property type="match status" value="1"/>
</dbReference>
<feature type="region of interest" description="Disordered" evidence="1">
    <location>
        <begin position="286"/>
        <end position="307"/>
    </location>
</feature>
<evidence type="ECO:0000313" key="3">
    <source>
        <dbReference type="EMBL" id="NJC71247.1"/>
    </source>
</evidence>
<evidence type="ECO:0000256" key="1">
    <source>
        <dbReference type="SAM" id="MobiDB-lite"/>
    </source>
</evidence>
<dbReference type="SUPFAM" id="SSF47413">
    <property type="entry name" value="lambda repressor-like DNA-binding domains"/>
    <property type="match status" value="1"/>
</dbReference>
<name>A0ABX0Y1A7_9ACTN</name>
<organism evidence="3 4">
    <name type="scientific">Planosporangium thailandense</name>
    <dbReference type="NCBI Taxonomy" id="765197"/>
    <lineage>
        <taxon>Bacteria</taxon>
        <taxon>Bacillati</taxon>
        <taxon>Actinomycetota</taxon>
        <taxon>Actinomycetes</taxon>
        <taxon>Micromonosporales</taxon>
        <taxon>Micromonosporaceae</taxon>
        <taxon>Planosporangium</taxon>
    </lineage>
</organism>
<dbReference type="SMART" id="SM00530">
    <property type="entry name" value="HTH_XRE"/>
    <property type="match status" value="1"/>
</dbReference>
<dbReference type="InterPro" id="IPR010982">
    <property type="entry name" value="Lambda_DNA-bd_dom_sf"/>
</dbReference>